<organism evidence="2">
    <name type="scientific">Burkholderia sp. M701</name>
    <dbReference type="NCBI Taxonomy" id="326454"/>
    <lineage>
        <taxon>Bacteria</taxon>
        <taxon>Pseudomonadati</taxon>
        <taxon>Pseudomonadota</taxon>
        <taxon>Betaproteobacteria</taxon>
        <taxon>Burkholderiales</taxon>
        <taxon>Burkholderiaceae</taxon>
        <taxon>Burkholderia</taxon>
    </lineage>
</organism>
<reference evidence="2" key="1">
    <citation type="journal article" date="2014" name="Microbiology">
        <title>A 2,4-dichlorophenoxyacetic acid degradation plasmid pM7012 discloses distribution of an unclassified megaplasmid group across bacterial species.</title>
        <authorList>
            <person name="Sakai Y."/>
            <person name="Ogawa N."/>
            <person name="Shimomura Y."/>
            <person name="Fujii T."/>
        </authorList>
    </citation>
    <scope>NUCLEOTIDE SEQUENCE</scope>
    <source>
        <strain evidence="2">M701</strain>
    </source>
</reference>
<keyword evidence="2" id="KW-0614">Plasmid</keyword>
<evidence type="ECO:0008006" key="3">
    <source>
        <dbReference type="Google" id="ProtNLM"/>
    </source>
</evidence>
<reference evidence="2" key="2">
    <citation type="submission" date="2024-06" db="EMBL/GenBank/DDBJ databases">
        <authorList>
            <person name="Sakai Y."/>
            <person name="Fujii T."/>
        </authorList>
    </citation>
    <scope>NUCLEOTIDE SEQUENCE</scope>
    <source>
        <strain evidence="2">M701</strain>
        <plasmid evidence="2">pM7012</plasmid>
    </source>
</reference>
<geneLocation type="plasmid" evidence="2">
    <name>pM7012</name>
</geneLocation>
<dbReference type="InterPro" id="IPR021496">
    <property type="entry name" value="DUF3150"/>
</dbReference>
<feature type="region of interest" description="Disordered" evidence="1">
    <location>
        <begin position="344"/>
        <end position="383"/>
    </location>
</feature>
<sequence length="390" mass="42139">MSKGNGNKAGRQEFQVLNDVALFDFIVAGATGESTAKSDDFIREVHKLLPKDALSWVSKYRGQAKREILKVGVTRRVNNRVRGYFVPISEAKALSELLKAIKQDFLAEKSSFLAKYPKIVEDWANEPVNQTLTPDGGTRAEAIRKDAPKAEELEKRLFFDLSAIHIQSTAFFGEDDTLYSEVRGMVGQAATEIAEDVSRTWSGPAKGRTSSRVLRLIKRVRNKAHSMSILSPKFGRLADLCDAVMASVPQNSNIEGVHYLVVSALLSRCTSPKDILSDDMVTFDPLDVESPEAQATTTTAPAASSPVTDADQLAQAASFLSAAPQSGTAAEKGQPQQLSLVDDAETDAVPNTQAAQIDENSEDADPAPTDASALPNTAEIPQQDMLVSCI</sequence>
<evidence type="ECO:0000256" key="1">
    <source>
        <dbReference type="SAM" id="MobiDB-lite"/>
    </source>
</evidence>
<dbReference type="EMBL" id="AB853026">
    <property type="protein sequence ID" value="BAO19292.1"/>
    <property type="molecule type" value="Genomic_DNA"/>
</dbReference>
<dbReference type="RefSeq" id="WP_023842832.1">
    <property type="nucleotide sequence ID" value="NC_022995.1"/>
</dbReference>
<dbReference type="AlphaFoldDB" id="V5YPG1"/>
<evidence type="ECO:0000313" key="2">
    <source>
        <dbReference type="EMBL" id="BAO19292.1"/>
    </source>
</evidence>
<dbReference type="Pfam" id="PF11348">
    <property type="entry name" value="DUF3150"/>
    <property type="match status" value="1"/>
</dbReference>
<proteinExistence type="predicted"/>
<accession>V5YPG1</accession>
<name>V5YPG1_9BURK</name>
<protein>
    <recommendedName>
        <fullName evidence="3">DUF3150 domain-containing protein</fullName>
    </recommendedName>
</protein>